<dbReference type="Proteomes" id="UP000006854">
    <property type="component" value="Chromosome"/>
</dbReference>
<sequence>MSPLASAPAHPPVPSAPAHPPAPSVADTGRMGDHDTIHASLRAALGADDPWTALYALNTDPPGPLAEAVEELYRSETCPAAFRPYLSELLRSLGEPGDAVLLRLLARPELTTDDRKDLLWTAVRRRLRLPAELLRTYAEVAWAPDGVDAGGTLSRHLVDAVGLSGDPSFAPSLGALLADPAAPRCRVALALGRLGAREWTVPIAELLTEVSGTDHTSCAVALELMGDPAAVPHLLRWLEESDEERVYDVHHALVRLTGRDPLLPEWVNAASYAAAVRAAWAEGRTERGAATVRDVVVESGGRARFSVDGGAGRIRIAFDPPSPGSSWPRWDRSLAMDGTPLYRVGSVCDTCELSLRLLDWPAEEAPRIAARMRGRLADLNRLDTELLTEWSPVLGELETGHYTALLLDLPLEQVTKPAASWWYRRAVALSDADGEETEWRDDRPEDHWPGVAHFQLTAPVPGGRVPFMYGAVLPSQPPDTLDPATVARHADAIAAGERPAAVVLGWIDDRYVEARQEERWLVGAVLDGHHRLAAYATAGVPARVLLIARGGEGGVTDGGQEGLSEVAAAYGCQA</sequence>
<keyword evidence="3" id="KW-1185">Reference proteome</keyword>
<evidence type="ECO:0000256" key="1">
    <source>
        <dbReference type="SAM" id="MobiDB-lite"/>
    </source>
</evidence>
<evidence type="ECO:0000313" key="3">
    <source>
        <dbReference type="Proteomes" id="UP000006854"/>
    </source>
</evidence>
<evidence type="ECO:0008006" key="4">
    <source>
        <dbReference type="Google" id="ProtNLM"/>
    </source>
</evidence>
<dbReference type="KEGG" id="sve:SVEN_7408"/>
<dbReference type="InterPro" id="IPR016024">
    <property type="entry name" value="ARM-type_fold"/>
</dbReference>
<feature type="compositionally biased region" description="Pro residues" evidence="1">
    <location>
        <begin position="9"/>
        <end position="23"/>
    </location>
</feature>
<feature type="region of interest" description="Disordered" evidence="1">
    <location>
        <begin position="1"/>
        <end position="33"/>
    </location>
</feature>
<dbReference type="HOGENOM" id="CLU_515685_0_0_11"/>
<dbReference type="PATRIC" id="fig|953739.5.peg.2637"/>
<dbReference type="EMBL" id="FR845719">
    <property type="protein sequence ID" value="CCA60694.1"/>
    <property type="molecule type" value="Genomic_DNA"/>
</dbReference>
<dbReference type="InterPro" id="IPR011989">
    <property type="entry name" value="ARM-like"/>
</dbReference>
<accession>F2R227</accession>
<reference evidence="2 3" key="1">
    <citation type="journal article" date="2011" name="BMC Genomics">
        <title>Genome-wide analysis of the role of GlnR in Streptomyces venezuelae provides new insights into global nitrogen regulation in actinomycetes.</title>
        <authorList>
            <person name="Pullan S.T."/>
            <person name="Bibb M.J."/>
            <person name="Merrick M."/>
        </authorList>
    </citation>
    <scope>NUCLEOTIDE SEQUENCE [LARGE SCALE GENOMIC DNA]</scope>
    <source>
        <strain evidence="2">ATCC 10712</strain>
    </source>
</reference>
<dbReference type="Gene3D" id="1.25.10.10">
    <property type="entry name" value="Leucine-rich Repeat Variant"/>
    <property type="match status" value="1"/>
</dbReference>
<organism evidence="2 3">
    <name type="scientific">Streptomyces venezuelae (strain ATCC 10712 / CBS 650.69 / DSM 40230 / JCM 4526 / NBRC 13096 / PD 04745)</name>
    <dbReference type="NCBI Taxonomy" id="953739"/>
    <lineage>
        <taxon>Bacteria</taxon>
        <taxon>Bacillati</taxon>
        <taxon>Actinomycetota</taxon>
        <taxon>Actinomycetes</taxon>
        <taxon>Kitasatosporales</taxon>
        <taxon>Streptomycetaceae</taxon>
        <taxon>Streptomyces</taxon>
    </lineage>
</organism>
<dbReference type="SUPFAM" id="SSF48371">
    <property type="entry name" value="ARM repeat"/>
    <property type="match status" value="1"/>
</dbReference>
<proteinExistence type="predicted"/>
<dbReference type="eggNOG" id="ENOG5031HS1">
    <property type="taxonomic scope" value="Bacteria"/>
</dbReference>
<evidence type="ECO:0000313" key="2">
    <source>
        <dbReference type="EMBL" id="CCA60694.1"/>
    </source>
</evidence>
<dbReference type="AlphaFoldDB" id="F2R227"/>
<protein>
    <recommendedName>
        <fullName evidence="4">HEAT repeat domain-containing protein</fullName>
    </recommendedName>
</protein>
<gene>
    <name evidence="2" type="ordered locus">SVEN_7408</name>
</gene>
<dbReference type="STRING" id="953739.SVEN_7408"/>
<name>F2R227_STRVP</name>